<name>A0A7R9P7S1_TIMCA</name>
<accession>A0A7R9P7S1</accession>
<evidence type="ECO:0000313" key="1">
    <source>
        <dbReference type="EMBL" id="CAD7572845.1"/>
    </source>
</evidence>
<proteinExistence type="predicted"/>
<organism evidence="1">
    <name type="scientific">Timema californicum</name>
    <name type="common">California timema</name>
    <name type="synonym">Walking stick</name>
    <dbReference type="NCBI Taxonomy" id="61474"/>
    <lineage>
        <taxon>Eukaryota</taxon>
        <taxon>Metazoa</taxon>
        <taxon>Ecdysozoa</taxon>
        <taxon>Arthropoda</taxon>
        <taxon>Hexapoda</taxon>
        <taxon>Insecta</taxon>
        <taxon>Pterygota</taxon>
        <taxon>Neoptera</taxon>
        <taxon>Polyneoptera</taxon>
        <taxon>Phasmatodea</taxon>
        <taxon>Timematodea</taxon>
        <taxon>Timematoidea</taxon>
        <taxon>Timematidae</taxon>
        <taxon>Timema</taxon>
    </lineage>
</organism>
<sequence length="71" mass="8295">MCWTVTDSWVSEVPEIVLFIVVVVPLTKLNHRGFGWGEQQYLKRYRDFSCQALISYSPDIYTNFSAQKDDC</sequence>
<dbReference type="AlphaFoldDB" id="A0A7R9P7S1"/>
<protein>
    <submittedName>
        <fullName evidence="1">(California timema) hypothetical protein</fullName>
    </submittedName>
</protein>
<gene>
    <name evidence="1" type="ORF">TCMB3V08_LOCUS5489</name>
</gene>
<reference evidence="1" key="1">
    <citation type="submission" date="2020-11" db="EMBL/GenBank/DDBJ databases">
        <authorList>
            <person name="Tran Van P."/>
        </authorList>
    </citation>
    <scope>NUCLEOTIDE SEQUENCE</scope>
</reference>
<dbReference type="EMBL" id="OE181256">
    <property type="protein sequence ID" value="CAD7572845.1"/>
    <property type="molecule type" value="Genomic_DNA"/>
</dbReference>